<evidence type="ECO:0000313" key="2">
    <source>
        <dbReference type="EMBL" id="KAK8072154.1"/>
    </source>
</evidence>
<protein>
    <submittedName>
        <fullName evidence="2">HET-domain-containing protein</fullName>
    </submittedName>
</protein>
<organism evidence="2 3">
    <name type="scientific">Apiospora saccharicola</name>
    <dbReference type="NCBI Taxonomy" id="335842"/>
    <lineage>
        <taxon>Eukaryota</taxon>
        <taxon>Fungi</taxon>
        <taxon>Dikarya</taxon>
        <taxon>Ascomycota</taxon>
        <taxon>Pezizomycotina</taxon>
        <taxon>Sordariomycetes</taxon>
        <taxon>Xylariomycetidae</taxon>
        <taxon>Amphisphaeriales</taxon>
        <taxon>Apiosporaceae</taxon>
        <taxon>Apiospora</taxon>
    </lineage>
</organism>
<name>A0ABR1VQG5_9PEZI</name>
<accession>A0ABR1VQG5</accession>
<dbReference type="Proteomes" id="UP001446871">
    <property type="component" value="Unassembled WGS sequence"/>
</dbReference>
<dbReference type="PANTHER" id="PTHR33112">
    <property type="entry name" value="DOMAIN PROTEIN, PUTATIVE-RELATED"/>
    <property type="match status" value="1"/>
</dbReference>
<sequence length="645" mass="70958">MNAELLTATARVEYVQHSNSCDLCDTGELVRLRCLFDQNAKGGANKDAPVPLGWIKDADEGPRSHYPFPYVFTRLGDPATRYGIPAIKSVPEDVQPDAAAGFIRACMEQDAIAQDQANGPIDPPTSQPGRLIDVSLDDVETHWSEKSPVRLVSSASWSGNDPPRYIALSHCWGKTLTKDLITTSGNLQSRLRSISHDSLPPSFQDAVTITRALGIRYLWIDALCIIQDSAADWATESAKMASVYGDSYLTIAADSSPDSSGGILRKRVVPDPLLPMNDDHFEEIDSVLSTGEPTTLLVYRPPLTLETPGALDDSKLSTRGWTFQENILAPRTIHFTATQMVWESRGDFTTEDGLPFIRAFSEFEEVRSIVASSEPSYSQDDLFQIWHTWLVEQNYSRRLFTKYEDRGIAVAGVARRIAAQTGARYLAGLWAYRLAADLGWFRTSELDPKSQNKSPRHPTWSWTSYDFPVAWKPAEGMIPTIRPGMASAEVDDSDEIVLEDSLLLRDVELACLDGSSDPFGPITSGRLHIRCSKGKCNLVQMPWGLSVVPLGGGPASLDDDSKAVAIMDHENNSQGPIEYLILSSTQSVVRAGVEVTLLLVKSTSASDSQQPPVYSRVGVAHIQSYYNQIAESWSSQAEKVDIVLE</sequence>
<evidence type="ECO:0000313" key="3">
    <source>
        <dbReference type="Proteomes" id="UP001446871"/>
    </source>
</evidence>
<evidence type="ECO:0000259" key="1">
    <source>
        <dbReference type="Pfam" id="PF06985"/>
    </source>
</evidence>
<keyword evidence="3" id="KW-1185">Reference proteome</keyword>
<dbReference type="EMBL" id="JAQQWM010000003">
    <property type="protein sequence ID" value="KAK8072154.1"/>
    <property type="molecule type" value="Genomic_DNA"/>
</dbReference>
<gene>
    <name evidence="2" type="ORF">PG996_005502</name>
</gene>
<comment type="caution">
    <text evidence="2">The sequence shown here is derived from an EMBL/GenBank/DDBJ whole genome shotgun (WGS) entry which is preliminary data.</text>
</comment>
<dbReference type="Pfam" id="PF06985">
    <property type="entry name" value="HET"/>
    <property type="match status" value="1"/>
</dbReference>
<proteinExistence type="predicted"/>
<dbReference type="PANTHER" id="PTHR33112:SF16">
    <property type="entry name" value="HETEROKARYON INCOMPATIBILITY DOMAIN-CONTAINING PROTEIN"/>
    <property type="match status" value="1"/>
</dbReference>
<dbReference type="InterPro" id="IPR010730">
    <property type="entry name" value="HET"/>
</dbReference>
<reference evidence="2 3" key="1">
    <citation type="submission" date="2023-01" db="EMBL/GenBank/DDBJ databases">
        <title>Analysis of 21 Apiospora genomes using comparative genomics revels a genus with tremendous synthesis potential of carbohydrate active enzymes and secondary metabolites.</title>
        <authorList>
            <person name="Sorensen T."/>
        </authorList>
    </citation>
    <scope>NUCLEOTIDE SEQUENCE [LARGE SCALE GENOMIC DNA]</scope>
    <source>
        <strain evidence="2 3">CBS 83171</strain>
    </source>
</reference>
<feature type="domain" description="Heterokaryon incompatibility" evidence="1">
    <location>
        <begin position="165"/>
        <end position="325"/>
    </location>
</feature>